<dbReference type="SUPFAM" id="SSF48403">
    <property type="entry name" value="Ankyrin repeat"/>
    <property type="match status" value="1"/>
</dbReference>
<keyword evidence="1" id="KW-0677">Repeat</keyword>
<protein>
    <submittedName>
        <fullName evidence="3">Uncharacterized protein</fullName>
    </submittedName>
</protein>
<dbReference type="PANTHER" id="PTHR24198">
    <property type="entry name" value="ANKYRIN REPEAT AND PROTEIN KINASE DOMAIN-CONTAINING PROTEIN"/>
    <property type="match status" value="1"/>
</dbReference>
<proteinExistence type="predicted"/>
<dbReference type="InterPro" id="IPR036770">
    <property type="entry name" value="Ankyrin_rpt-contain_sf"/>
</dbReference>
<dbReference type="EMBL" id="UINC01027447">
    <property type="protein sequence ID" value="SVB06704.1"/>
    <property type="molecule type" value="Genomic_DNA"/>
</dbReference>
<evidence type="ECO:0000256" key="1">
    <source>
        <dbReference type="ARBA" id="ARBA00022737"/>
    </source>
</evidence>
<dbReference type="SMART" id="SM00248">
    <property type="entry name" value="ANK"/>
    <property type="match status" value="8"/>
</dbReference>
<dbReference type="PANTHER" id="PTHR24198:SF165">
    <property type="entry name" value="ANKYRIN REPEAT-CONTAINING PROTEIN-RELATED"/>
    <property type="match status" value="1"/>
</dbReference>
<evidence type="ECO:0000313" key="3">
    <source>
        <dbReference type="EMBL" id="SVB06704.1"/>
    </source>
</evidence>
<accession>A0A382AZA6</accession>
<dbReference type="PRINTS" id="PR01415">
    <property type="entry name" value="ANKYRIN"/>
</dbReference>
<dbReference type="GO" id="GO:0005737">
    <property type="term" value="C:cytoplasm"/>
    <property type="evidence" value="ECO:0007669"/>
    <property type="project" value="TreeGrafter"/>
</dbReference>
<dbReference type="Pfam" id="PF00023">
    <property type="entry name" value="Ank"/>
    <property type="match status" value="1"/>
</dbReference>
<dbReference type="Gene3D" id="1.25.40.20">
    <property type="entry name" value="Ankyrin repeat-containing domain"/>
    <property type="match status" value="4"/>
</dbReference>
<dbReference type="InterPro" id="IPR002110">
    <property type="entry name" value="Ankyrin_rpt"/>
</dbReference>
<dbReference type="AlphaFoldDB" id="A0A382AZA6"/>
<name>A0A382AZA6_9ZZZZ</name>
<dbReference type="PROSITE" id="PS50297">
    <property type="entry name" value="ANK_REP_REGION"/>
    <property type="match status" value="5"/>
</dbReference>
<evidence type="ECO:0000256" key="2">
    <source>
        <dbReference type="ARBA" id="ARBA00023043"/>
    </source>
</evidence>
<dbReference type="Pfam" id="PF13637">
    <property type="entry name" value="Ank_4"/>
    <property type="match status" value="1"/>
</dbReference>
<keyword evidence="2" id="KW-0040">ANK repeat</keyword>
<sequence length="450" mass="48504">MKHLLLTTIAAVFLATTSFAGPIHDAARNGDLEVVQTQLNKGVDVDAKNTAMGDTPLHHAAANGHEEIVKLLIAKGADVNENVNWEGSTPLHYAETKEVVELLIAGGADVNAKKDDGLTPLHLAAAWGHKKVVELLITKGAGVNAKANDGKTPLDWAVAWDEPETADLLRKHGGKISEELKPSTTKAPDISIHSAAFKGNIEAVQQHLAAGTDVNTKDGSGSTPLHTASTWGRKEIAELLIAKGADVNAKDEDGWTPLLNATIDGHKEIIELLIEKGADVNAKTNDGDTPLDKNMIDDYDDISTFGAKEEINDLLRKHGGKHGTIHSAAQGDDIEAVKEFLAAGANVNAKNRGGQTPLDMAYGEIADLLRKHGGKTGEELKALMPRLVQHGRFAFSFDAKEGKVYEVQDSFNLLNWEVVKTYTGTGDSVRFDEARYHNPPELFYRVRVVE</sequence>
<reference evidence="3" key="1">
    <citation type="submission" date="2018-05" db="EMBL/GenBank/DDBJ databases">
        <authorList>
            <person name="Lanie J.A."/>
            <person name="Ng W.-L."/>
            <person name="Kazmierczak K.M."/>
            <person name="Andrzejewski T.M."/>
            <person name="Davidsen T.M."/>
            <person name="Wayne K.J."/>
            <person name="Tettelin H."/>
            <person name="Glass J.I."/>
            <person name="Rusch D."/>
            <person name="Podicherti R."/>
            <person name="Tsui H.-C.T."/>
            <person name="Winkler M.E."/>
        </authorList>
    </citation>
    <scope>NUCLEOTIDE SEQUENCE</scope>
</reference>
<dbReference type="Pfam" id="PF12796">
    <property type="entry name" value="Ank_2"/>
    <property type="match status" value="2"/>
</dbReference>
<organism evidence="3">
    <name type="scientific">marine metagenome</name>
    <dbReference type="NCBI Taxonomy" id="408172"/>
    <lineage>
        <taxon>unclassified sequences</taxon>
        <taxon>metagenomes</taxon>
        <taxon>ecological metagenomes</taxon>
    </lineage>
</organism>
<dbReference type="PROSITE" id="PS50088">
    <property type="entry name" value="ANK_REPEAT"/>
    <property type="match status" value="7"/>
</dbReference>
<gene>
    <name evidence="3" type="ORF">METZ01_LOCUS159558</name>
</gene>